<comment type="caution">
    <text evidence="2">The sequence shown here is derived from an EMBL/GenBank/DDBJ whole genome shotgun (WGS) entry which is preliminary data.</text>
</comment>
<dbReference type="InterPro" id="IPR012547">
    <property type="entry name" value="PDDEXK_9"/>
</dbReference>
<organism evidence="2 3">
    <name type="scientific">Clostridium butyricum</name>
    <dbReference type="NCBI Taxonomy" id="1492"/>
    <lineage>
        <taxon>Bacteria</taxon>
        <taxon>Bacillati</taxon>
        <taxon>Bacillota</taxon>
        <taxon>Clostridia</taxon>
        <taxon>Eubacteriales</taxon>
        <taxon>Clostridiaceae</taxon>
        <taxon>Clostridium</taxon>
    </lineage>
</organism>
<dbReference type="Pfam" id="PF08011">
    <property type="entry name" value="PDDEXK_9"/>
    <property type="match status" value="1"/>
</dbReference>
<dbReference type="EMBL" id="WOFV02000045">
    <property type="protein sequence ID" value="NAS18846.1"/>
    <property type="molecule type" value="Genomic_DNA"/>
</dbReference>
<dbReference type="Pfam" id="PF09820">
    <property type="entry name" value="AAA-ATPase_like"/>
    <property type="match status" value="1"/>
</dbReference>
<evidence type="ECO:0000259" key="1">
    <source>
        <dbReference type="Pfam" id="PF09820"/>
    </source>
</evidence>
<name>A0A6L9EQI7_CLOBU</name>
<feature type="domain" description="AAA-ATPase-like" evidence="1">
    <location>
        <begin position="6"/>
        <end position="221"/>
    </location>
</feature>
<protein>
    <submittedName>
        <fullName evidence="2">AAA family ATPase</fullName>
    </submittedName>
</protein>
<accession>A0A6L9EQI7</accession>
<gene>
    <name evidence="2" type="ORF">GND98_013455</name>
</gene>
<proteinExistence type="predicted"/>
<dbReference type="AlphaFoldDB" id="A0A6L9EQI7"/>
<dbReference type="InterPro" id="IPR018631">
    <property type="entry name" value="AAA-ATPase-like_dom"/>
</dbReference>
<dbReference type="InterPro" id="IPR027417">
    <property type="entry name" value="P-loop_NTPase"/>
</dbReference>
<dbReference type="Gene3D" id="3.40.50.300">
    <property type="entry name" value="P-loop containing nucleotide triphosphate hydrolases"/>
    <property type="match status" value="1"/>
</dbReference>
<evidence type="ECO:0000313" key="3">
    <source>
        <dbReference type="Proteomes" id="UP000474042"/>
    </source>
</evidence>
<evidence type="ECO:0000313" key="2">
    <source>
        <dbReference type="EMBL" id="NAS18846.1"/>
    </source>
</evidence>
<sequence>MDKKIPYGISNYKRLIQDNYLYVDKTKYIEKLENLHAPYIFFLRPRRFGKSLFTSVLENYYDVNGKDDFEELFGNTYIGRNPTKEKSDYYVLKFNFSRLDTSTGESLKRTFLEATKKGFSNFITNYNLIIEFNDEGFPATVFDSFLTQVEKKINKPLYVIIDEYDHFANELLSFKTDIFSEIVSKTGFVRKWYEVLKIGTETIIKRIFATGVSPITLDSLTSGFNIGSDITRDVRFNEMMGFNEDEVRTLITKCTKSSILEKDMDEIVHELRKNYNGYLFSEDGRMRVFNSDMVLYYLKSYEDFNKGPKEMIDKNIASDYAKLGNMFNLKNKDANMKVLDNILKGETIKSSITAQFSLEKDFEEDDFKSLLFYLGLLTIDKEILNRVTLKVPNYVIRELYFDFFMKKLNESVDYELNVSEIKEALEDLALEGRCNSLIECVEKTLNILSTRDYIKFDEKYVKLIFLTYCFLSRLYLVKSEYEVESGFIDVALLKQSNVSPTYFAIFELKYISKKQFQEQGEKIVNEKLSEAKAQLRKYETSRELREMKNLKKFAVVFVYDKCVVNEEILDK</sequence>
<dbReference type="Proteomes" id="UP000474042">
    <property type="component" value="Unassembled WGS sequence"/>
</dbReference>
<dbReference type="PANTHER" id="PTHR34825">
    <property type="entry name" value="CONSERVED PROTEIN, WITH A WEAK D-GALACTARATE DEHYDRATASE/ALTRONATE HYDROLASE DOMAIN"/>
    <property type="match status" value="1"/>
</dbReference>
<reference evidence="2 3" key="1">
    <citation type="submission" date="2020-01" db="EMBL/GenBank/DDBJ databases">
        <title>Genome sequence of a 1,3-propanediol producer, Clostridium butyricum S3.</title>
        <authorList>
            <person name="Zhou J."/>
        </authorList>
    </citation>
    <scope>NUCLEOTIDE SEQUENCE [LARGE SCALE GENOMIC DNA]</scope>
    <source>
        <strain evidence="2 3">S3</strain>
    </source>
</reference>
<dbReference type="PANTHER" id="PTHR34825:SF2">
    <property type="entry name" value="AAA-ATPASE-LIKE DOMAIN-CONTAINING PROTEIN"/>
    <property type="match status" value="1"/>
</dbReference>